<comment type="caution">
    <text evidence="2">The sequence shown here is derived from an EMBL/GenBank/DDBJ whole genome shotgun (WGS) entry which is preliminary data.</text>
</comment>
<dbReference type="RefSeq" id="WP_344067446.1">
    <property type="nucleotide sequence ID" value="NZ_BAAAPN010000057.1"/>
</dbReference>
<evidence type="ECO:0000256" key="1">
    <source>
        <dbReference type="SAM" id="SignalP"/>
    </source>
</evidence>
<gene>
    <name evidence="2" type="ORF">GCM10009810_28210</name>
</gene>
<name>A0ABP4X4N0_9MICO</name>
<feature type="chain" id="PRO_5047242450" description="Lipoprotein" evidence="1">
    <location>
        <begin position="27"/>
        <end position="159"/>
    </location>
</feature>
<organism evidence="2 3">
    <name type="scientific">Nostocoides vanveenii</name>
    <dbReference type="NCBI Taxonomy" id="330835"/>
    <lineage>
        <taxon>Bacteria</taxon>
        <taxon>Bacillati</taxon>
        <taxon>Actinomycetota</taxon>
        <taxon>Actinomycetes</taxon>
        <taxon>Micrococcales</taxon>
        <taxon>Intrasporangiaceae</taxon>
        <taxon>Nostocoides</taxon>
    </lineage>
</organism>
<dbReference type="Proteomes" id="UP001501475">
    <property type="component" value="Unassembled WGS sequence"/>
</dbReference>
<evidence type="ECO:0000313" key="2">
    <source>
        <dbReference type="EMBL" id="GAA1767850.1"/>
    </source>
</evidence>
<dbReference type="EMBL" id="BAAAPN010000057">
    <property type="protein sequence ID" value="GAA1767850.1"/>
    <property type="molecule type" value="Genomic_DNA"/>
</dbReference>
<reference evidence="3" key="1">
    <citation type="journal article" date="2019" name="Int. J. Syst. Evol. Microbiol.">
        <title>The Global Catalogue of Microorganisms (GCM) 10K type strain sequencing project: providing services to taxonomists for standard genome sequencing and annotation.</title>
        <authorList>
            <consortium name="The Broad Institute Genomics Platform"/>
            <consortium name="The Broad Institute Genome Sequencing Center for Infectious Disease"/>
            <person name="Wu L."/>
            <person name="Ma J."/>
        </authorList>
    </citation>
    <scope>NUCLEOTIDE SEQUENCE [LARGE SCALE GENOMIC DNA]</scope>
    <source>
        <strain evidence="3">JCM 15591</strain>
    </source>
</reference>
<proteinExistence type="predicted"/>
<protein>
    <recommendedName>
        <fullName evidence="4">Lipoprotein</fullName>
    </recommendedName>
</protein>
<evidence type="ECO:0008006" key="4">
    <source>
        <dbReference type="Google" id="ProtNLM"/>
    </source>
</evidence>
<feature type="signal peptide" evidence="1">
    <location>
        <begin position="1"/>
        <end position="26"/>
    </location>
</feature>
<keyword evidence="1" id="KW-0732">Signal</keyword>
<keyword evidence="3" id="KW-1185">Reference proteome</keyword>
<evidence type="ECO:0000313" key="3">
    <source>
        <dbReference type="Proteomes" id="UP001501475"/>
    </source>
</evidence>
<dbReference type="PROSITE" id="PS51257">
    <property type="entry name" value="PROKAR_LIPOPROTEIN"/>
    <property type="match status" value="1"/>
</dbReference>
<accession>A0ABP4X4N0</accession>
<sequence length="159" mass="15811">MTAARTPRTRAVAALAALAASTSLLGGCQLISPRQTDKMYDAGDGVSVDVGEIQVRNLVVVGTKAGGAGTVSAAVGNPTGEAVTLTFSTAEANATAQIPAHSTVDLSKSDTKVVLSKVDQAPGDMTQLSVSSVASGQSPVLVPVVPGTGYYEGLAPTTP</sequence>